<dbReference type="Proteomes" id="UP000248291">
    <property type="component" value="Unassembled WGS sequence"/>
</dbReference>
<gene>
    <name evidence="1" type="ORF">KPSA1_01901</name>
    <name evidence="2" type="ORF">KPSA3_01908</name>
</gene>
<proteinExistence type="predicted"/>
<evidence type="ECO:0000313" key="3">
    <source>
        <dbReference type="Proteomes" id="UP000247480"/>
    </source>
</evidence>
<evidence type="ECO:0000313" key="4">
    <source>
        <dbReference type="Proteomes" id="UP000248291"/>
    </source>
</evidence>
<evidence type="ECO:0000313" key="1">
    <source>
        <dbReference type="EMBL" id="GBH08526.1"/>
    </source>
</evidence>
<dbReference type="EMBL" id="BGJZ01000094">
    <property type="protein sequence ID" value="GBH08526.1"/>
    <property type="molecule type" value="Genomic_DNA"/>
</dbReference>
<dbReference type="Proteomes" id="UP000247480">
    <property type="component" value="Unassembled WGS sequence"/>
</dbReference>
<reference evidence="2 4" key="2">
    <citation type="submission" date="2018-04" db="EMBL/GenBank/DDBJ databases">
        <title>Draft genome sequence of Pseudomonas syringae pv. actinidiae biovar 3 strains isolated from kiwifruit in Kagawa prefecture.</title>
        <authorList>
            <person name="Tabuchi M."/>
            <person name="Saito M."/>
            <person name="Fujiwara S."/>
            <person name="Sasa N."/>
            <person name="Akimitsu K."/>
            <person name="Gomi K."/>
            <person name="Konishi-Sugita S."/>
            <person name="Hamano K."/>
            <person name="Kataoka I."/>
        </authorList>
    </citation>
    <scope>NUCLEOTIDE SEQUENCE [LARGE SCALE GENOMIC DNA]</scope>
    <source>
        <strain evidence="2 4">MAFF212211</strain>
    </source>
</reference>
<name>A0A2V0QSZ5_PSESF</name>
<comment type="caution">
    <text evidence="1">The sequence shown here is derived from an EMBL/GenBank/DDBJ whole genome shotgun (WGS) entry which is preliminary data.</text>
</comment>
<accession>A0A2V0QSZ5</accession>
<sequence length="38" mass="4119">MFHLCMDRMPANGWAILTPLGPFVGPLLEHGPTPSLNS</sequence>
<organism evidence="1 3">
    <name type="scientific">Pseudomonas syringae pv. actinidiae</name>
    <dbReference type="NCBI Taxonomy" id="103796"/>
    <lineage>
        <taxon>Bacteria</taxon>
        <taxon>Pseudomonadati</taxon>
        <taxon>Pseudomonadota</taxon>
        <taxon>Gammaproteobacteria</taxon>
        <taxon>Pseudomonadales</taxon>
        <taxon>Pseudomonadaceae</taxon>
        <taxon>Pseudomonas</taxon>
        <taxon>Pseudomonas syringae</taxon>
    </lineage>
</organism>
<dbReference type="AlphaFoldDB" id="A0A2V0QSZ5"/>
<evidence type="ECO:0000313" key="2">
    <source>
        <dbReference type="EMBL" id="GBH15974.1"/>
    </source>
</evidence>
<protein>
    <submittedName>
        <fullName evidence="1">Uncharacterized protein</fullName>
    </submittedName>
</protein>
<reference evidence="1 3" key="1">
    <citation type="submission" date="2018-04" db="EMBL/GenBank/DDBJ databases">
        <title>Draft genome sequence of Pseudomonas syringae pv. actinidiae biovar 1 strains isolated from kiwifruit in Kagawa prefecture.</title>
        <authorList>
            <person name="Tabuchi M."/>
            <person name="Saito M."/>
            <person name="Fujiwara S."/>
            <person name="Sasa N."/>
            <person name="Akimitsu K."/>
            <person name="Gomi K."/>
            <person name="Konishi-Sugita S."/>
            <person name="Hamano K."/>
            <person name="Kataoka I."/>
        </authorList>
    </citation>
    <scope>NUCLEOTIDE SEQUENCE [LARGE SCALE GENOMIC DNA]</scope>
    <source>
        <strain evidence="1 3">MAFF212206</strain>
    </source>
</reference>
<dbReference type="EMBL" id="BGKA01000068">
    <property type="protein sequence ID" value="GBH15974.1"/>
    <property type="molecule type" value="Genomic_DNA"/>
</dbReference>